<evidence type="ECO:0000256" key="1">
    <source>
        <dbReference type="ARBA" id="ARBA00004380"/>
    </source>
</evidence>
<dbReference type="InterPro" id="IPR043972">
    <property type="entry name" value="FUZ/MON1/HPS1_longin_1"/>
</dbReference>
<dbReference type="FunCoup" id="A0A4Q1BIE8">
    <property type="interactions" value="211"/>
</dbReference>
<keyword evidence="3" id="KW-0926">Vacuole</keyword>
<dbReference type="GO" id="GO:0032585">
    <property type="term" value="C:multivesicular body membrane"/>
    <property type="evidence" value="ECO:0007669"/>
    <property type="project" value="UniProtKB-SubCell"/>
</dbReference>
<accession>A0A4Q1BIE8</accession>
<dbReference type="InterPro" id="IPR004353">
    <property type="entry name" value="Mon1"/>
</dbReference>
<keyword evidence="3" id="KW-0813">Transport</keyword>
<dbReference type="GO" id="GO:0000329">
    <property type="term" value="C:fungal-type vacuole membrane"/>
    <property type="evidence" value="ECO:0007669"/>
    <property type="project" value="TreeGrafter"/>
</dbReference>
<keyword evidence="3" id="KW-0072">Autophagy</keyword>
<proteinExistence type="inferred from homology"/>
<evidence type="ECO:0000313" key="8">
    <source>
        <dbReference type="Proteomes" id="UP000289152"/>
    </source>
</evidence>
<dbReference type="STRING" id="5217.A0A4Q1BIE8"/>
<feature type="domain" description="FUZ/MON1/HPS1 third Longin" evidence="6">
    <location>
        <begin position="385"/>
        <end position="489"/>
    </location>
</feature>
<dbReference type="GO" id="GO:0016192">
    <property type="term" value="P:vesicle-mediated transport"/>
    <property type="evidence" value="ECO:0007669"/>
    <property type="project" value="InterPro"/>
</dbReference>
<keyword evidence="3" id="KW-0472">Membrane</keyword>
<comment type="caution">
    <text evidence="7">The sequence shown here is derived from an EMBL/GenBank/DDBJ whole genome shotgun (WGS) entry which is preliminary data.</text>
</comment>
<evidence type="ECO:0000259" key="6">
    <source>
        <dbReference type="Pfam" id="PF19038"/>
    </source>
</evidence>
<evidence type="ECO:0000259" key="5">
    <source>
        <dbReference type="Pfam" id="PF19037"/>
    </source>
</evidence>
<reference evidence="7 8" key="1">
    <citation type="submission" date="2016-06" db="EMBL/GenBank/DDBJ databases">
        <title>Evolution of pathogenesis and genome organization in the Tremellales.</title>
        <authorList>
            <person name="Cuomo C."/>
            <person name="Litvintseva A."/>
            <person name="Heitman J."/>
            <person name="Chen Y."/>
            <person name="Sun S."/>
            <person name="Springer D."/>
            <person name="Dromer F."/>
            <person name="Young S."/>
            <person name="Zeng Q."/>
            <person name="Chapman S."/>
            <person name="Gujja S."/>
            <person name="Saif S."/>
            <person name="Birren B."/>
        </authorList>
    </citation>
    <scope>NUCLEOTIDE SEQUENCE [LARGE SCALE GENOMIC DNA]</scope>
    <source>
        <strain evidence="7 8">ATCC 28783</strain>
    </source>
</reference>
<dbReference type="AlphaFoldDB" id="A0A4Q1BIE8"/>
<dbReference type="Pfam" id="PF19037">
    <property type="entry name" value="Fuz_longin_2"/>
    <property type="match status" value="1"/>
</dbReference>
<dbReference type="VEuPathDB" id="FungiDB:TREMEDRAFT_36218"/>
<keyword evidence="3" id="KW-0653">Protein transport</keyword>
<sequence length="500" mass="56333">MFEGFSPSRSRSPSAPLLTLQGAFAGTRSPGTRKGKEKALNTDLVEGVEGEMVTTSDDARKGLRELVRRSTMGGQRPLLRGDESRAVSIEDRAYTPRRYYILTNAGKPVFSSHSDTEEDISNLMAVAQALISIFAEDDDRLRSIRRGDKRIVFLLKAPLYMVCVSDWGEPENVLRVQLDYIYLQVLSVATSTQLARAFQRRSNFDPTRLLEGTDQFLHNLIARSQHDFSYLTSTLQPLRMAPALREAAAAALMPPSRIQDLLYVLLVAGGRIVTLLRPRKHAVHPSDLHLLLNMLDTSKTLRSSEAWVPICLPKFNPAGFVHAYVDFPLPDVGLLFVSADREAFDVLRAWKKVVVEKLQMDDTLGKIRDSIPYHEYSISALGCPGLRHFIYKSRQLVQITMPEWEESYEPDGPDRKRIITTYQCLHDAVHARSGQSTPLKLVYTRSDQEACLAWFTKPFEMYLTVPPHLPKSVVVSVANAVFKWVQAEEGKLFLKDAPVF</sequence>
<dbReference type="Pfam" id="PF19038">
    <property type="entry name" value="Fuz_longin_3"/>
    <property type="match status" value="1"/>
</dbReference>
<dbReference type="EMBL" id="SDIL01000069">
    <property type="protein sequence ID" value="RXK37418.1"/>
    <property type="molecule type" value="Genomic_DNA"/>
</dbReference>
<dbReference type="GO" id="GO:0035658">
    <property type="term" value="C:Mon1-Ccz1 complex"/>
    <property type="evidence" value="ECO:0007669"/>
    <property type="project" value="TreeGrafter"/>
</dbReference>
<evidence type="ECO:0000259" key="4">
    <source>
        <dbReference type="Pfam" id="PF19036"/>
    </source>
</evidence>
<comment type="similarity">
    <text evidence="3">Belongs to the MON1/SAND family.</text>
</comment>
<dbReference type="Pfam" id="PF19036">
    <property type="entry name" value="Fuz_longin_1"/>
    <property type="match status" value="1"/>
</dbReference>
<name>A0A4Q1BIE8_TREME</name>
<dbReference type="OrthoDB" id="272411at2759"/>
<dbReference type="InterPro" id="IPR043970">
    <property type="entry name" value="FUZ/MON1/HPS1_longin_3"/>
</dbReference>
<protein>
    <recommendedName>
        <fullName evidence="2 3">Vacuolar fusion protein MON1</fullName>
    </recommendedName>
</protein>
<dbReference type="Proteomes" id="UP000289152">
    <property type="component" value="Unassembled WGS sequence"/>
</dbReference>
<evidence type="ECO:0000256" key="3">
    <source>
        <dbReference type="RuleBase" id="RU367048"/>
    </source>
</evidence>
<keyword evidence="8" id="KW-1185">Reference proteome</keyword>
<feature type="domain" description="FUZ/MON1/HPS1 first Longin" evidence="4">
    <location>
        <begin position="99"/>
        <end position="220"/>
    </location>
</feature>
<evidence type="ECO:0000256" key="2">
    <source>
        <dbReference type="ARBA" id="ARBA00018132"/>
    </source>
</evidence>
<dbReference type="PRINTS" id="PR01546">
    <property type="entry name" value="YEAST73DUF"/>
</dbReference>
<evidence type="ECO:0000313" key="7">
    <source>
        <dbReference type="EMBL" id="RXK37418.1"/>
    </source>
</evidence>
<dbReference type="InParanoid" id="A0A4Q1BIE8"/>
<dbReference type="InterPro" id="IPR043971">
    <property type="entry name" value="FUZ/MON1/HPS1_longin_2"/>
</dbReference>
<dbReference type="PANTHER" id="PTHR13027:SF7">
    <property type="entry name" value="VACUOLAR FUSION PROTEIN MON1 HOMOLOG"/>
    <property type="match status" value="1"/>
</dbReference>
<gene>
    <name evidence="7" type="ORF">M231_05318</name>
</gene>
<feature type="domain" description="FUZ/MON1/HPS1 second Longin" evidence="5">
    <location>
        <begin position="260"/>
        <end position="355"/>
    </location>
</feature>
<dbReference type="GO" id="GO:0006914">
    <property type="term" value="P:autophagy"/>
    <property type="evidence" value="ECO:0007669"/>
    <property type="project" value="UniProtKB-UniRule"/>
</dbReference>
<comment type="subcellular location">
    <subcellularLocation>
        <location evidence="3">Endosome</location>
        <location evidence="3">Multivesicular body membrane</location>
        <topology evidence="3">Peripheral membrane protein</topology>
    </subcellularLocation>
    <subcellularLocation>
        <location evidence="1 3">Prevacuolar compartment membrane</location>
        <topology evidence="1 3">Peripheral membrane protein</topology>
    </subcellularLocation>
    <subcellularLocation>
        <location evidence="3">Vacuole membrane</location>
        <topology evidence="3">Peripheral membrane protein</topology>
    </subcellularLocation>
</comment>
<organism evidence="7 8">
    <name type="scientific">Tremella mesenterica</name>
    <name type="common">Jelly fungus</name>
    <dbReference type="NCBI Taxonomy" id="5217"/>
    <lineage>
        <taxon>Eukaryota</taxon>
        <taxon>Fungi</taxon>
        <taxon>Dikarya</taxon>
        <taxon>Basidiomycota</taxon>
        <taxon>Agaricomycotina</taxon>
        <taxon>Tremellomycetes</taxon>
        <taxon>Tremellales</taxon>
        <taxon>Tremellaceae</taxon>
        <taxon>Tremella</taxon>
    </lineage>
</organism>
<dbReference type="PANTHER" id="PTHR13027">
    <property type="entry name" value="SAND PROTEIN-RELATED"/>
    <property type="match status" value="1"/>
</dbReference>
<dbReference type="GO" id="GO:0006623">
    <property type="term" value="P:protein targeting to vacuole"/>
    <property type="evidence" value="ECO:0007669"/>
    <property type="project" value="UniProtKB-UniRule"/>
</dbReference>
<comment type="function">
    <text evidence="3">Required for multiple vacuole delivery pathways including the cytoplasm to vacuole transport (Cvt), autophagy, pexophagy and endocytosis.</text>
</comment>
<keyword evidence="3" id="KW-0967">Endosome</keyword>